<reference evidence="2 3" key="1">
    <citation type="journal article" date="2014" name="Int. J. Syst. Evol. Microbiol.">
        <title>Nitrososphaera viennensis gen. nov., sp. nov., an aerobic and mesophilic, ammonia-oxidizing archaeon from soil and a member of the archaeal phylum Thaumarchaeota.</title>
        <authorList>
            <person name="Stieglmeier M."/>
            <person name="Klingl A."/>
            <person name="Alves R.J."/>
            <person name="Rittmann S.K."/>
            <person name="Melcher M."/>
            <person name="Leisch N."/>
            <person name="Schleper C."/>
        </authorList>
    </citation>
    <scope>NUCLEOTIDE SEQUENCE [LARGE SCALE GENOMIC DNA]</scope>
    <source>
        <strain evidence="2">EN76</strain>
    </source>
</reference>
<dbReference type="EMBL" id="CP007536">
    <property type="protein sequence ID" value="AIC14766.1"/>
    <property type="molecule type" value="Genomic_DNA"/>
</dbReference>
<dbReference type="KEGG" id="nvn:NVIE_005660"/>
<evidence type="ECO:0000313" key="3">
    <source>
        <dbReference type="Proteomes" id="UP000027093"/>
    </source>
</evidence>
<proteinExistence type="predicted"/>
<dbReference type="HOGENOM" id="CLU_2730142_0_0_2"/>
<keyword evidence="1" id="KW-0472">Membrane</keyword>
<organism evidence="2 3">
    <name type="scientific">Nitrososphaera viennensis EN76</name>
    <dbReference type="NCBI Taxonomy" id="926571"/>
    <lineage>
        <taxon>Archaea</taxon>
        <taxon>Nitrososphaerota</taxon>
        <taxon>Nitrososphaeria</taxon>
        <taxon>Nitrososphaerales</taxon>
        <taxon>Nitrososphaeraceae</taxon>
        <taxon>Nitrososphaera</taxon>
    </lineage>
</organism>
<evidence type="ECO:0000313" key="2">
    <source>
        <dbReference type="EMBL" id="AIC14766.1"/>
    </source>
</evidence>
<gene>
    <name evidence="2" type="ORF">NVIE_005660</name>
</gene>
<feature type="transmembrane region" description="Helical" evidence="1">
    <location>
        <begin position="39"/>
        <end position="58"/>
    </location>
</feature>
<dbReference type="AlphaFoldDB" id="A0A060HMG6"/>
<protein>
    <submittedName>
        <fullName evidence="2">Uncharacterized protein</fullName>
    </submittedName>
</protein>
<keyword evidence="1" id="KW-1133">Transmembrane helix</keyword>
<sequence length="75" mass="8396">MQGGLAASKTQLLMFMIACFVSGGLAIGLSIVYGSLFTLYSAPGFIVGAFFAFKYAMFDKNKARQEEHRRRRNRH</sequence>
<evidence type="ECO:0000256" key="1">
    <source>
        <dbReference type="SAM" id="Phobius"/>
    </source>
</evidence>
<keyword evidence="1" id="KW-0812">Transmembrane</keyword>
<name>A0A060HMG6_9ARCH</name>
<dbReference type="Proteomes" id="UP000027093">
    <property type="component" value="Chromosome"/>
</dbReference>
<feature type="transmembrane region" description="Helical" evidence="1">
    <location>
        <begin position="12"/>
        <end position="33"/>
    </location>
</feature>
<accession>A0A060HMG6</accession>
<keyword evidence="3" id="KW-1185">Reference proteome</keyword>